<sequence length="327" mass="38336">MKPRDIPEDLLELEVLTSRLKQRFKGKNLIADEAARQRAGYNGEKSIDYFLTFLDKKAYSILNYLRLCDEHGAFQLDTLILTPSFILNIEVKHVSGKIVFDSMKQAVRTNTDGESQYFNPLDQVHLQRLRLHKWLMNHGFPKLPIVNLIVYTNSNCILLNNTDDPLVRKTVIRKESLISKIQELTQIHQKKMMKQEQFQHLITTLINKHTPLKRDLMGEFGVKVNHLRQGVICIECSGSPMKWNRGKWFCAFCKNISNDAHINALYDYSMLINTEITNRQAREFLQIEGTRIMHRLLKNMNLPEVGKTSDRKYNLAEFRQREMKKRM</sequence>
<evidence type="ECO:0000259" key="1">
    <source>
        <dbReference type="PROSITE" id="PS50965"/>
    </source>
</evidence>
<name>A0ABU5CSK9_9BACI</name>
<keyword evidence="3" id="KW-1185">Reference proteome</keyword>
<gene>
    <name evidence="2" type="ORF">RWD45_13330</name>
</gene>
<organism evidence="2 3">
    <name type="scientific">Paracerasibacillus soli</name>
    <dbReference type="NCBI Taxonomy" id="480284"/>
    <lineage>
        <taxon>Bacteria</taxon>
        <taxon>Bacillati</taxon>
        <taxon>Bacillota</taxon>
        <taxon>Bacilli</taxon>
        <taxon>Bacillales</taxon>
        <taxon>Bacillaceae</taxon>
        <taxon>Paracerasibacillus</taxon>
    </lineage>
</organism>
<comment type="caution">
    <text evidence="2">The sequence shown here is derived from an EMBL/GenBank/DDBJ whole genome shotgun (WGS) entry which is preliminary data.</text>
</comment>
<reference evidence="2 3" key="1">
    <citation type="submission" date="2023-10" db="EMBL/GenBank/DDBJ databases">
        <title>Virgibacillus soli CC-YMP-6 genome.</title>
        <authorList>
            <person name="Miliotis G."/>
            <person name="Sengupta P."/>
            <person name="Hameed A."/>
            <person name="Chuvochina M."/>
            <person name="Mcdonagh F."/>
            <person name="Simpson A.C."/>
            <person name="Singh N.K."/>
            <person name="Rekha P.D."/>
            <person name="Raman K."/>
            <person name="Hugenholtz P."/>
            <person name="Venkateswaran K."/>
        </authorList>
    </citation>
    <scope>NUCLEOTIDE SEQUENCE [LARGE SCALE GENOMIC DNA]</scope>
    <source>
        <strain evidence="2 3">CC-YMP-6</strain>
    </source>
</reference>
<accession>A0ABU5CSK9</accession>
<dbReference type="Pfam" id="PF08378">
    <property type="entry name" value="NERD"/>
    <property type="match status" value="1"/>
</dbReference>
<protein>
    <submittedName>
        <fullName evidence="2">Nuclease-related domain-containing protein</fullName>
    </submittedName>
</protein>
<feature type="domain" description="NERD" evidence="1">
    <location>
        <begin position="39"/>
        <end position="158"/>
    </location>
</feature>
<evidence type="ECO:0000313" key="2">
    <source>
        <dbReference type="EMBL" id="MDY0409372.1"/>
    </source>
</evidence>
<dbReference type="RefSeq" id="WP_320380632.1">
    <property type="nucleotide sequence ID" value="NZ_JAWDIQ010000002.1"/>
</dbReference>
<dbReference type="InterPro" id="IPR011528">
    <property type="entry name" value="NERD"/>
</dbReference>
<dbReference type="PROSITE" id="PS50965">
    <property type="entry name" value="NERD"/>
    <property type="match status" value="1"/>
</dbReference>
<dbReference type="Proteomes" id="UP001275315">
    <property type="component" value="Unassembled WGS sequence"/>
</dbReference>
<proteinExistence type="predicted"/>
<dbReference type="EMBL" id="JAWDIQ010000002">
    <property type="protein sequence ID" value="MDY0409372.1"/>
    <property type="molecule type" value="Genomic_DNA"/>
</dbReference>
<evidence type="ECO:0000313" key="3">
    <source>
        <dbReference type="Proteomes" id="UP001275315"/>
    </source>
</evidence>